<evidence type="ECO:0000256" key="5">
    <source>
        <dbReference type="PIRNR" id="PIRNR005673"/>
    </source>
</evidence>
<dbReference type="Pfam" id="PF00514">
    <property type="entry name" value="Arm"/>
    <property type="match status" value="4"/>
</dbReference>
<evidence type="ECO:0000313" key="7">
    <source>
        <dbReference type="EMBL" id="KAK3172187.1"/>
    </source>
</evidence>
<dbReference type="AlphaFoldDB" id="A0AAD9Z8N9"/>
<dbReference type="Pfam" id="PF16186">
    <property type="entry name" value="Arm_3"/>
    <property type="match status" value="1"/>
</dbReference>
<dbReference type="GO" id="GO:0061608">
    <property type="term" value="F:nuclear import signal receptor activity"/>
    <property type="evidence" value="ECO:0007669"/>
    <property type="project" value="InterPro"/>
</dbReference>
<dbReference type="GO" id="GO:0005737">
    <property type="term" value="C:cytoplasm"/>
    <property type="evidence" value="ECO:0007669"/>
    <property type="project" value="InterPro"/>
</dbReference>
<keyword evidence="3" id="KW-0677">Repeat</keyword>
<evidence type="ECO:0000256" key="4">
    <source>
        <dbReference type="ARBA" id="ARBA00022927"/>
    </source>
</evidence>
<name>A0AAD9Z8N9_9ROSI</name>
<keyword evidence="8" id="KW-1185">Reference proteome</keyword>
<evidence type="ECO:0000313" key="8">
    <source>
        <dbReference type="Proteomes" id="UP001281410"/>
    </source>
</evidence>
<dbReference type="PANTHER" id="PTHR23316">
    <property type="entry name" value="IMPORTIN ALPHA"/>
    <property type="match status" value="1"/>
</dbReference>
<feature type="repeat" description="ARM" evidence="6">
    <location>
        <begin position="78"/>
        <end position="121"/>
    </location>
</feature>
<evidence type="ECO:0000256" key="3">
    <source>
        <dbReference type="ARBA" id="ARBA00022737"/>
    </source>
</evidence>
<proteinExistence type="inferred from homology"/>
<dbReference type="InterPro" id="IPR016024">
    <property type="entry name" value="ARM-type_fold"/>
</dbReference>
<dbReference type="InterPro" id="IPR000225">
    <property type="entry name" value="Armadillo"/>
</dbReference>
<dbReference type="Gene3D" id="1.25.10.10">
    <property type="entry name" value="Leucine-rich Repeat Variant"/>
    <property type="match status" value="1"/>
</dbReference>
<gene>
    <name evidence="7" type="ORF">Dsin_033005</name>
</gene>
<dbReference type="PIRSF" id="PIRSF005673">
    <property type="entry name" value="Importin_alpha"/>
    <property type="match status" value="1"/>
</dbReference>
<protein>
    <recommendedName>
        <fullName evidence="5">Importin subunit alpha</fullName>
    </recommendedName>
</protein>
<keyword evidence="4 5" id="KW-0653">Protein transport</keyword>
<sequence length="467" mass="52441">MSLRRSKQNVKRPRRCQQPLDAAAVEMEVAFSLVQLSDIPSMVNELSYTTSRLEATTRLRKLLSIERDPPIDEVIAAGVLPHFVDFLGRNDLPELQFEVAWALTNIASGTSDHTQAVIQHGAVSRFVNIIRSRFRSDDLKEQAIWALGNVAGDSAGARDFVLNSDALQPLIALINFALNSSMSRAAVRTLSIFCCGKPPPSFEQVVKPALNILCQLINTYDEEILIAVCKALACISDFTMHRIAESVLLFLGILPHLLMLLEYPSCKVCIHALRILGNLVTGDDMQTQHVIDRGCLSHLYNLLQHSNRIIRKEACWTISNIIAGNRHQIQAVIDREIIDQLVHITESKEDLEINKQAVWAISMLSQEGLMNRFGKLLVTKDCIEPLCDFLDNPDSRTVIVCLEGLQKILKVGEATGHNFNAEQIEDWDGFRKIMNLRTHNNTEISAKAVKILETYWDLKGDEEQNQQ</sequence>
<reference evidence="7" key="1">
    <citation type="journal article" date="2023" name="Plant J.">
        <title>Genome sequences and population genomics provide insights into the demographic history, inbreeding, and mutation load of two 'living fossil' tree species of Dipteronia.</title>
        <authorList>
            <person name="Feng Y."/>
            <person name="Comes H.P."/>
            <person name="Chen J."/>
            <person name="Zhu S."/>
            <person name="Lu R."/>
            <person name="Zhang X."/>
            <person name="Li P."/>
            <person name="Qiu J."/>
            <person name="Olsen K.M."/>
            <person name="Qiu Y."/>
        </authorList>
    </citation>
    <scope>NUCLEOTIDE SEQUENCE</scope>
    <source>
        <strain evidence="7">NBL</strain>
    </source>
</reference>
<dbReference type="SMART" id="SM00185">
    <property type="entry name" value="ARM"/>
    <property type="match status" value="8"/>
</dbReference>
<dbReference type="GO" id="GO:0006606">
    <property type="term" value="P:protein import into nucleus"/>
    <property type="evidence" value="ECO:0007669"/>
    <property type="project" value="InterPro"/>
</dbReference>
<dbReference type="InterPro" id="IPR024931">
    <property type="entry name" value="Importin_alpha"/>
</dbReference>
<dbReference type="Proteomes" id="UP001281410">
    <property type="component" value="Unassembled WGS sequence"/>
</dbReference>
<evidence type="ECO:0000256" key="2">
    <source>
        <dbReference type="ARBA" id="ARBA00022448"/>
    </source>
</evidence>
<evidence type="ECO:0000256" key="1">
    <source>
        <dbReference type="ARBA" id="ARBA00010394"/>
    </source>
</evidence>
<evidence type="ECO:0000256" key="6">
    <source>
        <dbReference type="PROSITE-ProRule" id="PRU00259"/>
    </source>
</evidence>
<dbReference type="PROSITE" id="PS50176">
    <property type="entry name" value="ARM_REPEAT"/>
    <property type="match status" value="2"/>
</dbReference>
<keyword evidence="2 5" id="KW-0813">Transport</keyword>
<dbReference type="SUPFAM" id="SSF48371">
    <property type="entry name" value="ARM repeat"/>
    <property type="match status" value="1"/>
</dbReference>
<dbReference type="EMBL" id="JANJYJ010000725">
    <property type="protein sequence ID" value="KAK3172187.1"/>
    <property type="molecule type" value="Genomic_DNA"/>
</dbReference>
<dbReference type="InterPro" id="IPR032413">
    <property type="entry name" value="Arm_3"/>
</dbReference>
<accession>A0AAD9Z8N9</accession>
<comment type="similarity">
    <text evidence="1 5">Belongs to the importin alpha family.</text>
</comment>
<comment type="caution">
    <text evidence="7">The sequence shown here is derived from an EMBL/GenBank/DDBJ whole genome shotgun (WGS) entry which is preliminary data.</text>
</comment>
<feature type="repeat" description="ARM" evidence="6">
    <location>
        <begin position="121"/>
        <end position="151"/>
    </location>
</feature>
<organism evidence="7 8">
    <name type="scientific">Dipteronia sinensis</name>
    <dbReference type="NCBI Taxonomy" id="43782"/>
    <lineage>
        <taxon>Eukaryota</taxon>
        <taxon>Viridiplantae</taxon>
        <taxon>Streptophyta</taxon>
        <taxon>Embryophyta</taxon>
        <taxon>Tracheophyta</taxon>
        <taxon>Spermatophyta</taxon>
        <taxon>Magnoliopsida</taxon>
        <taxon>eudicotyledons</taxon>
        <taxon>Gunneridae</taxon>
        <taxon>Pentapetalae</taxon>
        <taxon>rosids</taxon>
        <taxon>malvids</taxon>
        <taxon>Sapindales</taxon>
        <taxon>Sapindaceae</taxon>
        <taxon>Hippocastanoideae</taxon>
        <taxon>Acereae</taxon>
        <taxon>Dipteronia</taxon>
    </lineage>
</organism>
<dbReference type="InterPro" id="IPR011989">
    <property type="entry name" value="ARM-like"/>
</dbReference>